<dbReference type="GO" id="GO:0005829">
    <property type="term" value="C:cytosol"/>
    <property type="evidence" value="ECO:0007669"/>
    <property type="project" value="TreeGrafter"/>
</dbReference>
<dbReference type="GO" id="GO:0008360">
    <property type="term" value="P:regulation of cell shape"/>
    <property type="evidence" value="ECO:0007669"/>
    <property type="project" value="UniProtKB-KW"/>
</dbReference>
<evidence type="ECO:0000256" key="15">
    <source>
        <dbReference type="ARBA" id="ARBA00048914"/>
    </source>
</evidence>
<dbReference type="InterPro" id="IPR016166">
    <property type="entry name" value="FAD-bd_PCMH"/>
</dbReference>
<evidence type="ECO:0000259" key="17">
    <source>
        <dbReference type="PROSITE" id="PS51387"/>
    </source>
</evidence>
<dbReference type="InterPro" id="IPR011601">
    <property type="entry name" value="MurB_C"/>
</dbReference>
<dbReference type="UniPathway" id="UPA00219"/>
<keyword evidence="6 16" id="KW-0132">Cell division</keyword>
<dbReference type="NCBIfam" id="TIGR00179">
    <property type="entry name" value="murB"/>
    <property type="match status" value="1"/>
</dbReference>
<feature type="active site" evidence="16">
    <location>
        <position position="162"/>
    </location>
</feature>
<dbReference type="GO" id="GO:0009252">
    <property type="term" value="P:peptidoglycan biosynthetic process"/>
    <property type="evidence" value="ECO:0007669"/>
    <property type="project" value="UniProtKB-UniRule"/>
</dbReference>
<dbReference type="InterPro" id="IPR003170">
    <property type="entry name" value="MurB"/>
</dbReference>
<protein>
    <recommendedName>
        <fullName evidence="16">UDP-N-acetylenolpyruvoylglucosamine reductase</fullName>
        <ecNumber evidence="16">1.3.1.98</ecNumber>
    </recommendedName>
    <alternativeName>
        <fullName evidence="16">UDP-N-acetylmuramate dehydrogenase</fullName>
    </alternativeName>
</protein>
<dbReference type="InterPro" id="IPR036635">
    <property type="entry name" value="MurB_C_sf"/>
</dbReference>
<dbReference type="InterPro" id="IPR016167">
    <property type="entry name" value="FAD-bd_PCMH_sub1"/>
</dbReference>
<evidence type="ECO:0000313" key="19">
    <source>
        <dbReference type="Proteomes" id="UP000176682"/>
    </source>
</evidence>
<evidence type="ECO:0000256" key="10">
    <source>
        <dbReference type="ARBA" id="ARBA00022960"/>
    </source>
</evidence>
<dbReference type="Proteomes" id="UP000176682">
    <property type="component" value="Unassembled WGS sequence"/>
</dbReference>
<evidence type="ECO:0000256" key="1">
    <source>
        <dbReference type="ARBA" id="ARBA00001974"/>
    </source>
</evidence>
<evidence type="ECO:0000256" key="12">
    <source>
        <dbReference type="ARBA" id="ARBA00023002"/>
    </source>
</evidence>
<dbReference type="Pfam" id="PF01565">
    <property type="entry name" value="FAD_binding_4"/>
    <property type="match status" value="1"/>
</dbReference>
<keyword evidence="10 16" id="KW-0133">Cell shape</keyword>
<keyword evidence="7 16" id="KW-0285">Flavoprotein</keyword>
<comment type="pathway">
    <text evidence="4 16">Cell wall biogenesis; peptidoglycan biosynthesis.</text>
</comment>
<dbReference type="AlphaFoldDB" id="A0A1F5FG73"/>
<evidence type="ECO:0000256" key="8">
    <source>
        <dbReference type="ARBA" id="ARBA00022827"/>
    </source>
</evidence>
<sequence length="338" mass="37610">MIIDTLIPLAPLTTFHTGGTASHFTKVNSVRQLTQALEFADSHHLPIFIIGDGSDILVSDTGLRALVIKIIAKKISYDSTTHLLTASAGVNWDSLVEYSVTHDLQGIECLSGIPGTTGASPVQNIGAYGQELSQTFRRLEAYDVKTKKFITFSRQRCRFSYRDSIFKQQEFKSRYIIWSVTLKLNPGAAPDIGYTSLKSYFSDHKITPTLPSVRQAVRNIRAQKLDDSKVVGNAGSYFKNPIITQEHYAKILKNHPQLPSFAVENNHVKLFAGWLIEQAGWKGKTYKHVAVSTKNALVLINPLRQGTSQEILELAEQITSDVKTKFGVTLEPEVQYIS</sequence>
<evidence type="ECO:0000256" key="9">
    <source>
        <dbReference type="ARBA" id="ARBA00022857"/>
    </source>
</evidence>
<keyword evidence="8 16" id="KW-0274">FAD</keyword>
<comment type="subcellular location">
    <subcellularLocation>
        <location evidence="3 16">Cytoplasm</location>
    </subcellularLocation>
</comment>
<evidence type="ECO:0000256" key="4">
    <source>
        <dbReference type="ARBA" id="ARBA00004752"/>
    </source>
</evidence>
<gene>
    <name evidence="16" type="primary">murB</name>
    <name evidence="18" type="ORF">A2368_02060</name>
</gene>
<dbReference type="GO" id="GO:0071555">
    <property type="term" value="P:cell wall organization"/>
    <property type="evidence" value="ECO:0007669"/>
    <property type="project" value="UniProtKB-KW"/>
</dbReference>
<feature type="domain" description="FAD-binding PCMH-type" evidence="17">
    <location>
        <begin position="17"/>
        <end position="187"/>
    </location>
</feature>
<reference evidence="18 19" key="1">
    <citation type="journal article" date="2016" name="Nat. Commun.">
        <title>Thousands of microbial genomes shed light on interconnected biogeochemical processes in an aquifer system.</title>
        <authorList>
            <person name="Anantharaman K."/>
            <person name="Brown C.T."/>
            <person name="Hug L.A."/>
            <person name="Sharon I."/>
            <person name="Castelle C.J."/>
            <person name="Probst A.J."/>
            <person name="Thomas B.C."/>
            <person name="Singh A."/>
            <person name="Wilkins M.J."/>
            <person name="Karaoz U."/>
            <person name="Brodie E.L."/>
            <person name="Williams K.H."/>
            <person name="Hubbard S.S."/>
            <person name="Banfield J.F."/>
        </authorList>
    </citation>
    <scope>NUCLEOTIDE SEQUENCE [LARGE SCALE GENOMIC DNA]</scope>
</reference>
<dbReference type="GO" id="GO:0051301">
    <property type="term" value="P:cell division"/>
    <property type="evidence" value="ECO:0007669"/>
    <property type="project" value="UniProtKB-KW"/>
</dbReference>
<name>A0A1F5FG73_9BACT</name>
<keyword evidence="5 16" id="KW-0963">Cytoplasm</keyword>
<feature type="active site" description="Proton donor" evidence="16">
    <location>
        <position position="236"/>
    </location>
</feature>
<dbReference type="PANTHER" id="PTHR21071">
    <property type="entry name" value="UDP-N-ACETYLENOLPYRUVOYLGLUCOSAMINE REDUCTASE"/>
    <property type="match status" value="1"/>
</dbReference>
<dbReference type="GO" id="GO:0071949">
    <property type="term" value="F:FAD binding"/>
    <property type="evidence" value="ECO:0007669"/>
    <property type="project" value="InterPro"/>
</dbReference>
<comment type="caution">
    <text evidence="18">The sequence shown here is derived from an EMBL/GenBank/DDBJ whole genome shotgun (WGS) entry which is preliminary data.</text>
</comment>
<evidence type="ECO:0000256" key="3">
    <source>
        <dbReference type="ARBA" id="ARBA00004496"/>
    </source>
</evidence>
<accession>A0A1F5FG73</accession>
<evidence type="ECO:0000256" key="13">
    <source>
        <dbReference type="ARBA" id="ARBA00023306"/>
    </source>
</evidence>
<keyword evidence="12 16" id="KW-0560">Oxidoreductase</keyword>
<dbReference type="PROSITE" id="PS51387">
    <property type="entry name" value="FAD_PCMH"/>
    <property type="match status" value="1"/>
</dbReference>
<dbReference type="PANTHER" id="PTHR21071:SF4">
    <property type="entry name" value="UDP-N-ACETYLENOLPYRUVOYLGLUCOSAMINE REDUCTASE"/>
    <property type="match status" value="1"/>
</dbReference>
<evidence type="ECO:0000256" key="5">
    <source>
        <dbReference type="ARBA" id="ARBA00022490"/>
    </source>
</evidence>
<feature type="active site" evidence="16">
    <location>
        <position position="333"/>
    </location>
</feature>
<dbReference type="InterPro" id="IPR006094">
    <property type="entry name" value="Oxid_FAD_bind_N"/>
</dbReference>
<comment type="similarity">
    <text evidence="16">Belongs to the MurB family.</text>
</comment>
<comment type="cofactor">
    <cofactor evidence="1 16">
        <name>FAD</name>
        <dbReference type="ChEBI" id="CHEBI:57692"/>
    </cofactor>
</comment>
<evidence type="ECO:0000256" key="16">
    <source>
        <dbReference type="HAMAP-Rule" id="MF_00037"/>
    </source>
</evidence>
<dbReference type="InterPro" id="IPR036318">
    <property type="entry name" value="FAD-bd_PCMH-like_sf"/>
</dbReference>
<comment type="function">
    <text evidence="2 16">Cell wall formation.</text>
</comment>
<evidence type="ECO:0000256" key="7">
    <source>
        <dbReference type="ARBA" id="ARBA00022630"/>
    </source>
</evidence>
<dbReference type="Gene3D" id="3.90.78.10">
    <property type="entry name" value="UDP-N-acetylenolpyruvoylglucosamine reductase, C-terminal domain"/>
    <property type="match status" value="1"/>
</dbReference>
<dbReference type="EC" id="1.3.1.98" evidence="16"/>
<comment type="catalytic activity">
    <reaction evidence="15 16">
        <text>UDP-N-acetyl-alpha-D-muramate + NADP(+) = UDP-N-acetyl-3-O-(1-carboxyvinyl)-alpha-D-glucosamine + NADPH + H(+)</text>
        <dbReference type="Rhea" id="RHEA:12248"/>
        <dbReference type="ChEBI" id="CHEBI:15378"/>
        <dbReference type="ChEBI" id="CHEBI:57783"/>
        <dbReference type="ChEBI" id="CHEBI:58349"/>
        <dbReference type="ChEBI" id="CHEBI:68483"/>
        <dbReference type="ChEBI" id="CHEBI:70757"/>
        <dbReference type="EC" id="1.3.1.98"/>
    </reaction>
</comment>
<proteinExistence type="inferred from homology"/>
<dbReference type="EMBL" id="MFAM01000039">
    <property type="protein sequence ID" value="OGD78675.1"/>
    <property type="molecule type" value="Genomic_DNA"/>
</dbReference>
<dbReference type="NCBIfam" id="NF000755">
    <property type="entry name" value="PRK00046.1"/>
    <property type="match status" value="1"/>
</dbReference>
<evidence type="ECO:0000256" key="2">
    <source>
        <dbReference type="ARBA" id="ARBA00003921"/>
    </source>
</evidence>
<dbReference type="SUPFAM" id="SSF56176">
    <property type="entry name" value="FAD-binding/transporter-associated domain-like"/>
    <property type="match status" value="1"/>
</dbReference>
<evidence type="ECO:0000313" key="18">
    <source>
        <dbReference type="EMBL" id="OGD78675.1"/>
    </source>
</evidence>
<evidence type="ECO:0000256" key="11">
    <source>
        <dbReference type="ARBA" id="ARBA00022984"/>
    </source>
</evidence>
<dbReference type="InterPro" id="IPR016169">
    <property type="entry name" value="FAD-bd_PCMH_sub2"/>
</dbReference>
<dbReference type="Gene3D" id="3.30.43.10">
    <property type="entry name" value="Uridine Diphospho-n-acetylenolpyruvylglucosamine Reductase, domain 2"/>
    <property type="match status" value="1"/>
</dbReference>
<dbReference type="GO" id="GO:0008762">
    <property type="term" value="F:UDP-N-acetylmuramate dehydrogenase activity"/>
    <property type="evidence" value="ECO:0007669"/>
    <property type="project" value="UniProtKB-UniRule"/>
</dbReference>
<keyword evidence="13 16" id="KW-0131">Cell cycle</keyword>
<dbReference type="NCBIfam" id="NF010478">
    <property type="entry name" value="PRK13903.1"/>
    <property type="match status" value="1"/>
</dbReference>
<keyword evidence="9 16" id="KW-0521">NADP</keyword>
<evidence type="ECO:0000256" key="6">
    <source>
        <dbReference type="ARBA" id="ARBA00022618"/>
    </source>
</evidence>
<evidence type="ECO:0000256" key="14">
    <source>
        <dbReference type="ARBA" id="ARBA00023316"/>
    </source>
</evidence>
<dbReference type="Gene3D" id="3.30.465.10">
    <property type="match status" value="1"/>
</dbReference>
<dbReference type="HAMAP" id="MF_00037">
    <property type="entry name" value="MurB"/>
    <property type="match status" value="1"/>
</dbReference>
<dbReference type="SUPFAM" id="SSF56194">
    <property type="entry name" value="Uridine diphospho-N-Acetylenolpyruvylglucosamine reductase, MurB, C-terminal domain"/>
    <property type="match status" value="1"/>
</dbReference>
<organism evidence="18 19">
    <name type="scientific">Candidatus Collierbacteria bacterium RIFOXYB1_FULL_49_13</name>
    <dbReference type="NCBI Taxonomy" id="1817728"/>
    <lineage>
        <taxon>Bacteria</taxon>
        <taxon>Candidatus Collieribacteriota</taxon>
    </lineage>
</organism>
<keyword evidence="14 16" id="KW-0961">Cell wall biogenesis/degradation</keyword>
<keyword evidence="11 16" id="KW-0573">Peptidoglycan synthesis</keyword>
<dbReference type="Pfam" id="PF02873">
    <property type="entry name" value="MurB_C"/>
    <property type="match status" value="1"/>
</dbReference>